<reference evidence="1" key="1">
    <citation type="journal article" date="2015" name="Nature">
        <title>Complex archaea that bridge the gap between prokaryotes and eukaryotes.</title>
        <authorList>
            <person name="Spang A."/>
            <person name="Saw J.H."/>
            <person name="Jorgensen S.L."/>
            <person name="Zaremba-Niedzwiedzka K."/>
            <person name="Martijn J."/>
            <person name="Lind A.E."/>
            <person name="van Eijk R."/>
            <person name="Schleper C."/>
            <person name="Guy L."/>
            <person name="Ettema T.J."/>
        </authorList>
    </citation>
    <scope>NUCLEOTIDE SEQUENCE</scope>
</reference>
<gene>
    <name evidence="1" type="ORF">LCGC14_1078280</name>
</gene>
<comment type="caution">
    <text evidence="1">The sequence shown here is derived from an EMBL/GenBank/DDBJ whole genome shotgun (WGS) entry which is preliminary data.</text>
</comment>
<organism evidence="1">
    <name type="scientific">marine sediment metagenome</name>
    <dbReference type="NCBI Taxonomy" id="412755"/>
    <lineage>
        <taxon>unclassified sequences</taxon>
        <taxon>metagenomes</taxon>
        <taxon>ecological metagenomes</taxon>
    </lineage>
</organism>
<sequence length="101" mass="11380">MAKQTDAIDVLEQITAAAQLARTVSRKLGSVRRSDESTIATLDRLLEERKTVVTMLMKLGTDHSSYDFEFKNNYVDAIESVFKDEILAADADERLKAKRKS</sequence>
<proteinExistence type="predicted"/>
<protein>
    <submittedName>
        <fullName evidence="1">Uncharacterized protein</fullName>
    </submittedName>
</protein>
<accession>A0A0F9N3M6</accession>
<dbReference type="EMBL" id="LAZR01004703">
    <property type="protein sequence ID" value="KKN06332.1"/>
    <property type="molecule type" value="Genomic_DNA"/>
</dbReference>
<dbReference type="AlphaFoldDB" id="A0A0F9N3M6"/>
<name>A0A0F9N3M6_9ZZZZ</name>
<evidence type="ECO:0000313" key="1">
    <source>
        <dbReference type="EMBL" id="KKN06332.1"/>
    </source>
</evidence>